<organism evidence="3">
    <name type="scientific">marine sediment metagenome</name>
    <dbReference type="NCBI Taxonomy" id="412755"/>
    <lineage>
        <taxon>unclassified sequences</taxon>
        <taxon>metagenomes</taxon>
        <taxon>ecological metagenomes</taxon>
    </lineage>
</organism>
<feature type="non-terminal residue" evidence="3">
    <location>
        <position position="1"/>
    </location>
</feature>
<protein>
    <recommendedName>
        <fullName evidence="2">Rhamnogalacturonan lyase family 11 C-terminal domain-containing protein</fullName>
    </recommendedName>
</protein>
<feature type="domain" description="Rhamnogalacturonan lyase family 11 C-terminal" evidence="2">
    <location>
        <begin position="84"/>
        <end position="321"/>
    </location>
</feature>
<evidence type="ECO:0000256" key="1">
    <source>
        <dbReference type="SAM" id="MobiDB-lite"/>
    </source>
</evidence>
<reference evidence="3" key="1">
    <citation type="journal article" date="2015" name="Nature">
        <title>Complex archaea that bridge the gap between prokaryotes and eukaryotes.</title>
        <authorList>
            <person name="Spang A."/>
            <person name="Saw J.H."/>
            <person name="Jorgensen S.L."/>
            <person name="Zaremba-Niedzwiedzka K."/>
            <person name="Martijn J."/>
            <person name="Lind A.E."/>
            <person name="van Eijk R."/>
            <person name="Schleper C."/>
            <person name="Guy L."/>
            <person name="Ettema T.J."/>
        </authorList>
    </citation>
    <scope>NUCLEOTIDE SEQUENCE</scope>
</reference>
<proteinExistence type="predicted"/>
<evidence type="ECO:0000259" key="2">
    <source>
        <dbReference type="Pfam" id="PF21348"/>
    </source>
</evidence>
<evidence type="ECO:0000313" key="3">
    <source>
        <dbReference type="EMBL" id="KKM16342.1"/>
    </source>
</evidence>
<dbReference type="InterPro" id="IPR049366">
    <property type="entry name" value="RGL11_C"/>
</dbReference>
<accession>A0A0F9HMD5</accession>
<dbReference type="AlphaFoldDB" id="A0A0F9HMD5"/>
<dbReference type="InterPro" id="IPR028994">
    <property type="entry name" value="Integrin_alpha_N"/>
</dbReference>
<feature type="region of interest" description="Disordered" evidence="1">
    <location>
        <begin position="1"/>
        <end position="20"/>
    </location>
</feature>
<comment type="caution">
    <text evidence="3">The sequence shown here is derived from an EMBL/GenBank/DDBJ whole genome shotgun (WGS) entry which is preliminary data.</text>
</comment>
<dbReference type="Pfam" id="PF21348">
    <property type="entry name" value="RGL11_C"/>
    <property type="match status" value="1"/>
</dbReference>
<sequence length="331" mass="36434">VLHIVDGATGRAKATASPPVPKGATRWEVAMIADFRGAGDRDILLQATNSSGYRTGRHLAAYAVEELIKGGKPLWTTDSFVSCAHNAARLADINGDGKDEVLGTTILSAAGKLLAKAAKFRGHMDSVFVADVVPGSPGLEVVMLEEGSNYVQVLGAAGPIWRKDHRRQEPQNAAVGRFKDGSNEIFIWCRTRYNEHQKPFVLNSAGKKVFEYAMDDVAPAGWTARGVEVIHTIDWTGAPTQLACAKERHRSGDVGVFEPLTGKFVARLSEKADRLYVADVTGDWREEIIVLAGSELHVYQNTAPNPQPKRKRLWSDRNYRRMKHCHNYYSP</sequence>
<gene>
    <name evidence="3" type="ORF">LCGC14_1686840</name>
</gene>
<dbReference type="EMBL" id="LAZR01014696">
    <property type="protein sequence ID" value="KKM16342.1"/>
    <property type="molecule type" value="Genomic_DNA"/>
</dbReference>
<name>A0A0F9HMD5_9ZZZZ</name>
<dbReference type="SUPFAM" id="SSF69318">
    <property type="entry name" value="Integrin alpha N-terminal domain"/>
    <property type="match status" value="1"/>
</dbReference>